<dbReference type="EMBL" id="MCGR01000036">
    <property type="protein sequence ID" value="ORY76008.1"/>
    <property type="molecule type" value="Genomic_DNA"/>
</dbReference>
<dbReference type="AlphaFoldDB" id="A0A1Y2EWS6"/>
<dbReference type="FunFam" id="1.20.1250.20:FF:000013">
    <property type="entry name" value="MFS general substrate transporter"/>
    <property type="match status" value="1"/>
</dbReference>
<dbReference type="PANTHER" id="PTHR43791">
    <property type="entry name" value="PERMEASE-RELATED"/>
    <property type="match status" value="1"/>
</dbReference>
<dbReference type="Proteomes" id="UP000193467">
    <property type="component" value="Unassembled WGS sequence"/>
</dbReference>
<protein>
    <submittedName>
        <fullName evidence="8">Major facilitator superfamily domain-containing protein</fullName>
    </submittedName>
</protein>
<keyword evidence="5 6" id="KW-0472">Membrane</keyword>
<dbReference type="GO" id="GO:0022857">
    <property type="term" value="F:transmembrane transporter activity"/>
    <property type="evidence" value="ECO:0007669"/>
    <property type="project" value="InterPro"/>
</dbReference>
<evidence type="ECO:0000256" key="3">
    <source>
        <dbReference type="ARBA" id="ARBA00022692"/>
    </source>
</evidence>
<dbReference type="InterPro" id="IPR020846">
    <property type="entry name" value="MFS_dom"/>
</dbReference>
<feature type="transmembrane region" description="Helical" evidence="6">
    <location>
        <begin position="319"/>
        <end position="337"/>
    </location>
</feature>
<feature type="transmembrane region" description="Helical" evidence="6">
    <location>
        <begin position="41"/>
        <end position="58"/>
    </location>
</feature>
<keyword evidence="9" id="KW-1185">Reference proteome</keyword>
<proteinExistence type="predicted"/>
<organism evidence="8 9">
    <name type="scientific">Leucosporidium creatinivorum</name>
    <dbReference type="NCBI Taxonomy" id="106004"/>
    <lineage>
        <taxon>Eukaryota</taxon>
        <taxon>Fungi</taxon>
        <taxon>Dikarya</taxon>
        <taxon>Basidiomycota</taxon>
        <taxon>Pucciniomycotina</taxon>
        <taxon>Microbotryomycetes</taxon>
        <taxon>Leucosporidiales</taxon>
        <taxon>Leucosporidium</taxon>
    </lineage>
</organism>
<feature type="transmembrane region" description="Helical" evidence="6">
    <location>
        <begin position="438"/>
        <end position="460"/>
    </location>
</feature>
<accession>A0A1Y2EWS6</accession>
<keyword evidence="2" id="KW-0813">Transport</keyword>
<dbReference type="FunCoup" id="A0A1Y2EWS6">
    <property type="interactions" value="22"/>
</dbReference>
<evidence type="ECO:0000313" key="8">
    <source>
        <dbReference type="EMBL" id="ORY76008.1"/>
    </source>
</evidence>
<comment type="subcellular location">
    <subcellularLocation>
        <location evidence="1">Membrane</location>
        <topology evidence="1">Multi-pass membrane protein</topology>
    </subcellularLocation>
</comment>
<feature type="transmembrane region" description="Helical" evidence="6">
    <location>
        <begin position="172"/>
        <end position="194"/>
    </location>
</feature>
<evidence type="ECO:0000256" key="5">
    <source>
        <dbReference type="ARBA" id="ARBA00023136"/>
    </source>
</evidence>
<name>A0A1Y2EWS6_9BASI</name>
<evidence type="ECO:0000256" key="6">
    <source>
        <dbReference type="SAM" id="Phobius"/>
    </source>
</evidence>
<feature type="transmembrane region" description="Helical" evidence="6">
    <location>
        <begin position="405"/>
        <end position="426"/>
    </location>
</feature>
<gene>
    <name evidence="8" type="ORF">BCR35DRAFT_306087</name>
</gene>
<feature type="transmembrane region" description="Helical" evidence="6">
    <location>
        <begin position="372"/>
        <end position="393"/>
    </location>
</feature>
<reference evidence="8 9" key="1">
    <citation type="submission" date="2016-07" db="EMBL/GenBank/DDBJ databases">
        <title>Pervasive Adenine N6-methylation of Active Genes in Fungi.</title>
        <authorList>
            <consortium name="DOE Joint Genome Institute"/>
            <person name="Mondo S.J."/>
            <person name="Dannebaum R.O."/>
            <person name="Kuo R.C."/>
            <person name="Labutti K."/>
            <person name="Haridas S."/>
            <person name="Kuo A."/>
            <person name="Salamov A."/>
            <person name="Ahrendt S.R."/>
            <person name="Lipzen A."/>
            <person name="Sullivan W."/>
            <person name="Andreopoulos W.B."/>
            <person name="Clum A."/>
            <person name="Lindquist E."/>
            <person name="Daum C."/>
            <person name="Ramamoorthy G.K."/>
            <person name="Gryganskyi A."/>
            <person name="Culley D."/>
            <person name="Magnuson J.K."/>
            <person name="James T.Y."/>
            <person name="O'Malley M.A."/>
            <person name="Stajich J.E."/>
            <person name="Spatafora J.W."/>
            <person name="Visel A."/>
            <person name="Grigoriev I.V."/>
        </authorList>
    </citation>
    <scope>NUCLEOTIDE SEQUENCE [LARGE SCALE GENOMIC DNA]</scope>
    <source>
        <strain evidence="8 9">62-1032</strain>
    </source>
</reference>
<dbReference type="InParanoid" id="A0A1Y2EWS6"/>
<feature type="domain" description="Major facilitator superfamily (MFS) profile" evidence="7">
    <location>
        <begin position="45"/>
        <end position="465"/>
    </location>
</feature>
<dbReference type="GO" id="GO:0016020">
    <property type="term" value="C:membrane"/>
    <property type="evidence" value="ECO:0007669"/>
    <property type="project" value="UniProtKB-SubCell"/>
</dbReference>
<feature type="transmembrane region" description="Helical" evidence="6">
    <location>
        <begin position="206"/>
        <end position="229"/>
    </location>
</feature>
<dbReference type="STRING" id="106004.A0A1Y2EWS6"/>
<sequence>MTTVLAEKAEAYINQLEEAPALDSANTTALLQKQNKVLRKIDLRLTPLFFVVYLITFIDRASIGNARVGGLEKDLGLVGYQFNIILSCFYITYALWEMPSNLVRTGSLGPKIWLPLQIVSFGVVSMATAFVKNFAGLVVLRVVLGLAEGGVLPCMALVLSRFYTRKELILRVAYMVSAASLAGAFGGLLSSGFISIGPLAAVGNAAWRNIFFFEGIITIAIGIVVYFLCPSSPEDALFLTAEERVIARERLGTRVSSNISPAVKRRLTRQGFLALPTWLCAFGYLGTNVSVQGVSLFLPTIIRALYPGLPTVQIQLRTVPPYVVAFAWTLALAWLSSRIDRRGLVLLATSPFAIAGYIIFVVTGLSDVNARYAGSFLCILGAFPLGPFTMAWAMNNAATDIERGVAGGLVPGFGQLGAIIATWSYLPKDAPNYYTGNSINIGFASFCWLISASTLVYLIYQNRARRAGKMDYRLSEVPDSEDPTEYLGSKHPSFIYSL</sequence>
<keyword evidence="3 6" id="KW-0812">Transmembrane</keyword>
<evidence type="ECO:0000313" key="9">
    <source>
        <dbReference type="Proteomes" id="UP000193467"/>
    </source>
</evidence>
<dbReference type="PANTHER" id="PTHR43791:SF53">
    <property type="entry name" value="MAJOR FACILITATOR SUPERFAMILY (MFS) PROFILE DOMAIN-CONTAINING PROTEIN"/>
    <property type="match status" value="1"/>
</dbReference>
<evidence type="ECO:0000256" key="4">
    <source>
        <dbReference type="ARBA" id="ARBA00022989"/>
    </source>
</evidence>
<dbReference type="Pfam" id="PF07690">
    <property type="entry name" value="MFS_1"/>
    <property type="match status" value="1"/>
</dbReference>
<evidence type="ECO:0000259" key="7">
    <source>
        <dbReference type="PROSITE" id="PS50850"/>
    </source>
</evidence>
<dbReference type="PROSITE" id="PS50850">
    <property type="entry name" value="MFS"/>
    <property type="match status" value="1"/>
</dbReference>
<evidence type="ECO:0000256" key="2">
    <source>
        <dbReference type="ARBA" id="ARBA00022448"/>
    </source>
</evidence>
<feature type="transmembrane region" description="Helical" evidence="6">
    <location>
        <begin position="78"/>
        <end position="96"/>
    </location>
</feature>
<feature type="transmembrane region" description="Helical" evidence="6">
    <location>
        <begin position="112"/>
        <end position="131"/>
    </location>
</feature>
<dbReference type="Gene3D" id="1.20.1250.20">
    <property type="entry name" value="MFS general substrate transporter like domains"/>
    <property type="match status" value="2"/>
</dbReference>
<evidence type="ECO:0000256" key="1">
    <source>
        <dbReference type="ARBA" id="ARBA00004141"/>
    </source>
</evidence>
<feature type="transmembrane region" description="Helical" evidence="6">
    <location>
        <begin position="272"/>
        <end position="299"/>
    </location>
</feature>
<dbReference type="SUPFAM" id="SSF103473">
    <property type="entry name" value="MFS general substrate transporter"/>
    <property type="match status" value="1"/>
</dbReference>
<keyword evidence="4 6" id="KW-1133">Transmembrane helix</keyword>
<dbReference type="InterPro" id="IPR011701">
    <property type="entry name" value="MFS"/>
</dbReference>
<dbReference type="OrthoDB" id="9971669at2759"/>
<feature type="transmembrane region" description="Helical" evidence="6">
    <location>
        <begin position="137"/>
        <end position="160"/>
    </location>
</feature>
<dbReference type="FunFam" id="1.20.1250.20:FF:000018">
    <property type="entry name" value="MFS transporter permease"/>
    <property type="match status" value="1"/>
</dbReference>
<feature type="transmembrane region" description="Helical" evidence="6">
    <location>
        <begin position="344"/>
        <end position="366"/>
    </location>
</feature>
<comment type="caution">
    <text evidence="8">The sequence shown here is derived from an EMBL/GenBank/DDBJ whole genome shotgun (WGS) entry which is preliminary data.</text>
</comment>
<dbReference type="InterPro" id="IPR036259">
    <property type="entry name" value="MFS_trans_sf"/>
</dbReference>